<dbReference type="Pfam" id="PF01258">
    <property type="entry name" value="zf-dskA_traR"/>
    <property type="match status" value="1"/>
</dbReference>
<keyword evidence="7" id="KW-1185">Reference proteome</keyword>
<evidence type="ECO:0000313" key="6">
    <source>
        <dbReference type="EMBL" id="MCQ1058387.1"/>
    </source>
</evidence>
<organism evidence="6 7">
    <name type="scientific">Photobacterium pectinilyticum</name>
    <dbReference type="NCBI Taxonomy" id="2906793"/>
    <lineage>
        <taxon>Bacteria</taxon>
        <taxon>Pseudomonadati</taxon>
        <taxon>Pseudomonadota</taxon>
        <taxon>Gammaproteobacteria</taxon>
        <taxon>Vibrionales</taxon>
        <taxon>Vibrionaceae</taxon>
        <taxon>Photobacterium</taxon>
    </lineage>
</organism>
<evidence type="ECO:0000256" key="4">
    <source>
        <dbReference type="PROSITE-ProRule" id="PRU00510"/>
    </source>
</evidence>
<feature type="zinc finger region" description="dksA C4-type" evidence="4">
    <location>
        <begin position="83"/>
        <end position="107"/>
    </location>
</feature>
<sequence length="114" mass="12731">MTHDQLSKNLYILQNNINTELQAKKFDIAKHREENGSGGDEVDVANSINDLNRIISDANKLKVKQRQIQAAIGRAEHGEYGLCIECGEQIPAGRLLSLPLALRCVDCESLQPYR</sequence>
<keyword evidence="3" id="KW-0862">Zinc</keyword>
<evidence type="ECO:0000256" key="2">
    <source>
        <dbReference type="ARBA" id="ARBA00022771"/>
    </source>
</evidence>
<dbReference type="SUPFAM" id="SSF57716">
    <property type="entry name" value="Glucocorticoid receptor-like (DNA-binding domain)"/>
    <property type="match status" value="1"/>
</dbReference>
<proteinExistence type="predicted"/>
<keyword evidence="2" id="KW-0863">Zinc-finger</keyword>
<comment type="caution">
    <text evidence="6">The sequence shown here is derived from an EMBL/GenBank/DDBJ whole genome shotgun (WGS) entry which is preliminary data.</text>
</comment>
<evidence type="ECO:0000256" key="3">
    <source>
        <dbReference type="ARBA" id="ARBA00022833"/>
    </source>
</evidence>
<dbReference type="Gene3D" id="1.20.120.910">
    <property type="entry name" value="DksA, coiled-coil domain"/>
    <property type="match status" value="1"/>
</dbReference>
<protein>
    <submittedName>
        <fullName evidence="6">TraR/DksA family transcriptional regulator</fullName>
    </submittedName>
</protein>
<dbReference type="RefSeq" id="WP_255042266.1">
    <property type="nucleotide sequence ID" value="NZ_JANEYT010000018.1"/>
</dbReference>
<dbReference type="PANTHER" id="PTHR33823:SF4">
    <property type="entry name" value="GENERAL STRESS PROTEIN 16O"/>
    <property type="match status" value="1"/>
</dbReference>
<name>A0ABT1N0Y4_9GAMM</name>
<dbReference type="EMBL" id="JANEYT010000018">
    <property type="protein sequence ID" value="MCQ1058387.1"/>
    <property type="molecule type" value="Genomic_DNA"/>
</dbReference>
<dbReference type="Proteomes" id="UP001524460">
    <property type="component" value="Unassembled WGS sequence"/>
</dbReference>
<accession>A0ABT1N0Y4</accession>
<keyword evidence="1" id="KW-0479">Metal-binding</keyword>
<reference evidence="6 7" key="1">
    <citation type="submission" date="2022-07" db="EMBL/GenBank/DDBJ databases">
        <title>Photobacterium pectinilyticum sp. nov., a marine bacterium isolated from surface seawater of Qingdao offshore.</title>
        <authorList>
            <person name="Wang X."/>
        </authorList>
    </citation>
    <scope>NUCLEOTIDE SEQUENCE [LARGE SCALE GENOMIC DNA]</scope>
    <source>
        <strain evidence="6 7">ZSDE20</strain>
    </source>
</reference>
<evidence type="ECO:0000259" key="5">
    <source>
        <dbReference type="Pfam" id="PF01258"/>
    </source>
</evidence>
<dbReference type="PROSITE" id="PS51128">
    <property type="entry name" value="ZF_DKSA_2"/>
    <property type="match status" value="1"/>
</dbReference>
<dbReference type="PANTHER" id="PTHR33823">
    <property type="entry name" value="RNA POLYMERASE-BINDING TRANSCRIPTION FACTOR DKSA-RELATED"/>
    <property type="match status" value="1"/>
</dbReference>
<evidence type="ECO:0000256" key="1">
    <source>
        <dbReference type="ARBA" id="ARBA00022723"/>
    </source>
</evidence>
<feature type="domain" description="Zinc finger DksA/TraR C4-type" evidence="5">
    <location>
        <begin position="78"/>
        <end position="108"/>
    </location>
</feature>
<evidence type="ECO:0000313" key="7">
    <source>
        <dbReference type="Proteomes" id="UP001524460"/>
    </source>
</evidence>
<dbReference type="InterPro" id="IPR000962">
    <property type="entry name" value="Znf_DskA_TraR"/>
</dbReference>
<gene>
    <name evidence="6" type="ORF">NHN17_09985</name>
</gene>